<evidence type="ECO:0000313" key="4">
    <source>
        <dbReference type="Proteomes" id="UP001642260"/>
    </source>
</evidence>
<dbReference type="InterPro" id="IPR053168">
    <property type="entry name" value="Glutamic_endopeptidase"/>
</dbReference>
<feature type="chain" id="PRO_5044816347" description="Neprosin PEP catalytic domain-containing protein" evidence="1">
    <location>
        <begin position="19"/>
        <end position="136"/>
    </location>
</feature>
<dbReference type="EMBL" id="CAKOAT010664042">
    <property type="protein sequence ID" value="CAH8385409.1"/>
    <property type="molecule type" value="Genomic_DNA"/>
</dbReference>
<feature type="signal peptide" evidence="1">
    <location>
        <begin position="1"/>
        <end position="18"/>
    </location>
</feature>
<protein>
    <recommendedName>
        <fullName evidence="2">Neprosin PEP catalytic domain-containing protein</fullName>
    </recommendedName>
</protein>
<accession>A0ABC8LQM0</accession>
<gene>
    <name evidence="3" type="ORF">ERUC_LOCUS37892</name>
</gene>
<comment type="caution">
    <text evidence="3">The sequence shown here is derived from an EMBL/GenBank/DDBJ whole genome shotgun (WGS) entry which is preliminary data.</text>
</comment>
<keyword evidence="4" id="KW-1185">Reference proteome</keyword>
<proteinExistence type="predicted"/>
<reference evidence="3 4" key="1">
    <citation type="submission" date="2022-03" db="EMBL/GenBank/DDBJ databases">
        <authorList>
            <person name="Macdonald S."/>
            <person name="Ahmed S."/>
            <person name="Newling K."/>
        </authorList>
    </citation>
    <scope>NUCLEOTIDE SEQUENCE [LARGE SCALE GENOMIC DNA]</scope>
</reference>
<sequence>MRSKVLLVLAVFLGLGSPTKHDRKSGNWWLSLGSNHLLVGYWPSEIFANLTYTDEVHWGGEVVDSPRFGRQTMICMGSGHFPVEGFGKASYSRSLGIIDKNNILQPAQDVELKATTPEFYNIKNLSRDGGNGKPTI</sequence>
<dbReference type="AlphaFoldDB" id="A0ABC8LQM0"/>
<dbReference type="PANTHER" id="PTHR31589:SF222">
    <property type="entry name" value="RRM DOMAIN-CONTAINING PROTEIN"/>
    <property type="match status" value="1"/>
</dbReference>
<evidence type="ECO:0000256" key="1">
    <source>
        <dbReference type="SAM" id="SignalP"/>
    </source>
</evidence>
<dbReference type="Pfam" id="PF03080">
    <property type="entry name" value="Neprosin"/>
    <property type="match status" value="1"/>
</dbReference>
<feature type="domain" description="Neprosin PEP catalytic" evidence="2">
    <location>
        <begin position="1"/>
        <end position="136"/>
    </location>
</feature>
<keyword evidence="1" id="KW-0732">Signal</keyword>
<dbReference type="PANTHER" id="PTHR31589">
    <property type="entry name" value="PROTEIN, PUTATIVE (DUF239)-RELATED-RELATED"/>
    <property type="match status" value="1"/>
</dbReference>
<dbReference type="PROSITE" id="PS52045">
    <property type="entry name" value="NEPROSIN_PEP_CD"/>
    <property type="match status" value="1"/>
</dbReference>
<dbReference type="InterPro" id="IPR004314">
    <property type="entry name" value="Neprosin"/>
</dbReference>
<dbReference type="Proteomes" id="UP001642260">
    <property type="component" value="Unassembled WGS sequence"/>
</dbReference>
<evidence type="ECO:0000259" key="2">
    <source>
        <dbReference type="PROSITE" id="PS52045"/>
    </source>
</evidence>
<organism evidence="3 4">
    <name type="scientific">Eruca vesicaria subsp. sativa</name>
    <name type="common">Garden rocket</name>
    <name type="synonym">Eruca sativa</name>
    <dbReference type="NCBI Taxonomy" id="29727"/>
    <lineage>
        <taxon>Eukaryota</taxon>
        <taxon>Viridiplantae</taxon>
        <taxon>Streptophyta</taxon>
        <taxon>Embryophyta</taxon>
        <taxon>Tracheophyta</taxon>
        <taxon>Spermatophyta</taxon>
        <taxon>Magnoliopsida</taxon>
        <taxon>eudicotyledons</taxon>
        <taxon>Gunneridae</taxon>
        <taxon>Pentapetalae</taxon>
        <taxon>rosids</taxon>
        <taxon>malvids</taxon>
        <taxon>Brassicales</taxon>
        <taxon>Brassicaceae</taxon>
        <taxon>Brassiceae</taxon>
        <taxon>Eruca</taxon>
    </lineage>
</organism>
<name>A0ABC8LQM0_ERUVS</name>
<evidence type="ECO:0000313" key="3">
    <source>
        <dbReference type="EMBL" id="CAH8385409.1"/>
    </source>
</evidence>